<dbReference type="AlphaFoldDB" id="A0A6A0HCW0"/>
<dbReference type="Pfam" id="PF02803">
    <property type="entry name" value="Thiolase_C"/>
    <property type="match status" value="1"/>
</dbReference>
<reference evidence="8" key="1">
    <citation type="submission" date="2014-08" db="EMBL/GenBank/DDBJ databases">
        <authorList>
            <person name="Murali S."/>
            <person name="Richards S."/>
            <person name="Bandaranaike D."/>
            <person name="Bellair M."/>
            <person name="Blankenburg K."/>
            <person name="Chao H."/>
            <person name="Dinh H."/>
            <person name="Doddapaneni H."/>
            <person name="Dugan-Rocha S."/>
            <person name="Elkadiri S."/>
            <person name="Gnanaolivu R."/>
            <person name="Hughes D."/>
            <person name="Lee S."/>
            <person name="Li M."/>
            <person name="Ming W."/>
            <person name="Munidasa M."/>
            <person name="Muniz J."/>
            <person name="Nguyen L."/>
            <person name="Osuji N."/>
            <person name="Pu L.-L."/>
            <person name="Puazo M."/>
            <person name="Skinner E."/>
            <person name="Qu C."/>
            <person name="Quiroz J."/>
            <person name="Raj R."/>
            <person name="Weissenberger G."/>
            <person name="Xin Y."/>
            <person name="Zou X."/>
            <person name="Han Y."/>
            <person name="Worley K."/>
            <person name="Muzny D."/>
            <person name="Gibbs R."/>
        </authorList>
    </citation>
    <scope>NUCLEOTIDE SEQUENCE</scope>
    <source>
        <strain evidence="8">HAZT.00-mixed</strain>
        <tissue evidence="8">Whole organism</tissue>
    </source>
</reference>
<reference evidence="8" key="3">
    <citation type="submission" date="2019-06" db="EMBL/GenBank/DDBJ databases">
        <authorList>
            <person name="Poynton C."/>
            <person name="Hasenbein S."/>
            <person name="Benoit J.B."/>
            <person name="Sepulveda M.S."/>
            <person name="Poelchau M.F."/>
            <person name="Murali S.C."/>
            <person name="Chen S."/>
            <person name="Glastad K.M."/>
            <person name="Werren J.H."/>
            <person name="Vineis J.H."/>
            <person name="Bowen J.L."/>
            <person name="Friedrich M."/>
            <person name="Jones J."/>
            <person name="Robertson H.M."/>
            <person name="Feyereisen R."/>
            <person name="Mechler-Hickson A."/>
            <person name="Mathers N."/>
            <person name="Lee C.E."/>
            <person name="Colbourne J.K."/>
            <person name="Biales A."/>
            <person name="Johnston J.S."/>
            <person name="Wellborn G.A."/>
            <person name="Rosendale A.J."/>
            <person name="Cridge A.G."/>
            <person name="Munoz-Torres M.C."/>
            <person name="Bain P.A."/>
            <person name="Manny A.R."/>
            <person name="Major K.M."/>
            <person name="Lambert F.N."/>
            <person name="Vulpe C.D."/>
            <person name="Tuck P."/>
            <person name="Blalock B.J."/>
            <person name="Lin Y.-Y."/>
            <person name="Smith M.E."/>
            <person name="Ochoa-Acuna H."/>
            <person name="Chen M.-J.M."/>
            <person name="Childers C.P."/>
            <person name="Qu J."/>
            <person name="Dugan S."/>
            <person name="Lee S.L."/>
            <person name="Chao H."/>
            <person name="Dinh H."/>
            <person name="Han Y."/>
            <person name="Doddapaneni H."/>
            <person name="Worley K.C."/>
            <person name="Muzny D.M."/>
            <person name="Gibbs R.A."/>
            <person name="Richards S."/>
        </authorList>
    </citation>
    <scope>NUCLEOTIDE SEQUENCE</scope>
    <source>
        <strain evidence="8">HAZT.00-mixed</strain>
        <tissue evidence="8">Whole organism</tissue>
    </source>
</reference>
<evidence type="ECO:0000313" key="8">
    <source>
        <dbReference type="EMBL" id="KAA0203616.1"/>
    </source>
</evidence>
<dbReference type="SUPFAM" id="SSF53901">
    <property type="entry name" value="Thiolase-like"/>
    <property type="match status" value="2"/>
</dbReference>
<proteinExistence type="inferred from homology"/>
<feature type="active site" description="Proton acceptor" evidence="4">
    <location>
        <position position="355"/>
    </location>
</feature>
<dbReference type="PANTHER" id="PTHR18919:SF107">
    <property type="entry name" value="ACETYL-COA ACETYLTRANSFERASE, CYTOSOLIC"/>
    <property type="match status" value="1"/>
</dbReference>
<dbReference type="InterPro" id="IPR016039">
    <property type="entry name" value="Thiolase-like"/>
</dbReference>
<reference evidence="8" key="2">
    <citation type="journal article" date="2018" name="Environ. Sci. Technol.">
        <title>The Toxicogenome of Hyalella azteca: A Model for Sediment Ecotoxicology and Evolutionary Toxicology.</title>
        <authorList>
            <person name="Poynton H.C."/>
            <person name="Hasenbein S."/>
            <person name="Benoit J.B."/>
            <person name="Sepulveda M.S."/>
            <person name="Poelchau M.F."/>
            <person name="Hughes D.S.T."/>
            <person name="Murali S.C."/>
            <person name="Chen S."/>
            <person name="Glastad K.M."/>
            <person name="Goodisman M.A.D."/>
            <person name="Werren J.H."/>
            <person name="Vineis J.H."/>
            <person name="Bowen J.L."/>
            <person name="Friedrich M."/>
            <person name="Jones J."/>
            <person name="Robertson H.M."/>
            <person name="Feyereisen R."/>
            <person name="Mechler-Hickson A."/>
            <person name="Mathers N."/>
            <person name="Lee C.E."/>
            <person name="Colbourne J.K."/>
            <person name="Biales A."/>
            <person name="Johnston J.S."/>
            <person name="Wellborn G.A."/>
            <person name="Rosendale A.J."/>
            <person name="Cridge A.G."/>
            <person name="Munoz-Torres M.C."/>
            <person name="Bain P.A."/>
            <person name="Manny A.R."/>
            <person name="Major K.M."/>
            <person name="Lambert F.N."/>
            <person name="Vulpe C.D."/>
            <person name="Tuck P."/>
            <person name="Blalock B.J."/>
            <person name="Lin Y.Y."/>
            <person name="Smith M.E."/>
            <person name="Ochoa-Acuna H."/>
            <person name="Chen M.M."/>
            <person name="Childers C.P."/>
            <person name="Qu J."/>
            <person name="Dugan S."/>
            <person name="Lee S.L."/>
            <person name="Chao H."/>
            <person name="Dinh H."/>
            <person name="Han Y."/>
            <person name="Doddapaneni H."/>
            <person name="Worley K.C."/>
            <person name="Muzny D.M."/>
            <person name="Gibbs R.A."/>
            <person name="Richards S."/>
        </authorList>
    </citation>
    <scope>NUCLEOTIDE SEQUENCE</scope>
    <source>
        <strain evidence="8">HAZT.00-mixed</strain>
        <tissue evidence="8">Whole organism</tissue>
    </source>
</reference>
<dbReference type="Proteomes" id="UP000711488">
    <property type="component" value="Unassembled WGS sequence"/>
</dbReference>
<evidence type="ECO:0000256" key="5">
    <source>
        <dbReference type="RuleBase" id="RU003557"/>
    </source>
</evidence>
<dbReference type="PANTHER" id="PTHR18919">
    <property type="entry name" value="ACETYL-COA C-ACYLTRANSFERASE"/>
    <property type="match status" value="1"/>
</dbReference>
<dbReference type="InterPro" id="IPR020613">
    <property type="entry name" value="Thiolase_CS"/>
</dbReference>
<dbReference type="GO" id="GO:0003985">
    <property type="term" value="F:acetyl-CoA C-acetyltransferase activity"/>
    <property type="evidence" value="ECO:0007669"/>
    <property type="project" value="TreeGrafter"/>
</dbReference>
<comment type="caution">
    <text evidence="8">The sequence shown here is derived from an EMBL/GenBank/DDBJ whole genome shotgun (WGS) entry which is preliminary data.</text>
</comment>
<dbReference type="GO" id="GO:0005739">
    <property type="term" value="C:mitochondrion"/>
    <property type="evidence" value="ECO:0007669"/>
    <property type="project" value="TreeGrafter"/>
</dbReference>
<dbReference type="EMBL" id="JQDR03001302">
    <property type="protein sequence ID" value="KAA0203616.1"/>
    <property type="molecule type" value="Genomic_DNA"/>
</dbReference>
<evidence type="ECO:0000259" key="7">
    <source>
        <dbReference type="Pfam" id="PF02803"/>
    </source>
</evidence>
<dbReference type="InterPro" id="IPR002155">
    <property type="entry name" value="Thiolase"/>
</dbReference>
<dbReference type="InterPro" id="IPR020617">
    <property type="entry name" value="Thiolase_C"/>
</dbReference>
<comment type="similarity">
    <text evidence="1 5">Belongs to the thiolase-like superfamily. Thiolase family.</text>
</comment>
<dbReference type="Pfam" id="PF00108">
    <property type="entry name" value="Thiolase_N"/>
    <property type="match status" value="1"/>
</dbReference>
<evidence type="ECO:0000256" key="1">
    <source>
        <dbReference type="ARBA" id="ARBA00010982"/>
    </source>
</evidence>
<dbReference type="PROSITE" id="PS00737">
    <property type="entry name" value="THIOLASE_2"/>
    <property type="match status" value="1"/>
</dbReference>
<evidence type="ECO:0000256" key="2">
    <source>
        <dbReference type="ARBA" id="ARBA00022679"/>
    </source>
</evidence>
<evidence type="ECO:0000256" key="3">
    <source>
        <dbReference type="ARBA" id="ARBA00023315"/>
    </source>
</evidence>
<dbReference type="NCBIfam" id="TIGR01930">
    <property type="entry name" value="AcCoA-C-Actrans"/>
    <property type="match status" value="1"/>
</dbReference>
<feature type="active site" description="Proton acceptor" evidence="4">
    <location>
        <position position="385"/>
    </location>
</feature>
<protein>
    <recommendedName>
        <fullName evidence="9">3-ketoacyl-CoA thiolase, mitochondrial</fullName>
    </recommendedName>
</protein>
<accession>A0A6A0HCW0</accession>
<feature type="domain" description="Thiolase C-terminal" evidence="7">
    <location>
        <begin position="276"/>
        <end position="397"/>
    </location>
</feature>
<name>A0A6A0HCW0_HYAAZ</name>
<feature type="domain" description="Thiolase N-terminal" evidence="6">
    <location>
        <begin position="14"/>
        <end position="269"/>
    </location>
</feature>
<gene>
    <name evidence="8" type="ORF">HAZT_HAZT002375</name>
</gene>
<keyword evidence="3 5" id="KW-0012">Acyltransferase</keyword>
<evidence type="ECO:0008006" key="9">
    <source>
        <dbReference type="Google" id="ProtNLM"/>
    </source>
</evidence>
<dbReference type="Gene3D" id="3.40.47.10">
    <property type="match status" value="2"/>
</dbReference>
<dbReference type="FunFam" id="3.40.47.10:FF:000010">
    <property type="entry name" value="Acetyl-CoA acetyltransferase (Thiolase)"/>
    <property type="match status" value="1"/>
</dbReference>
<organism evidence="8">
    <name type="scientific">Hyalella azteca</name>
    <name type="common">Amphipod</name>
    <dbReference type="NCBI Taxonomy" id="294128"/>
    <lineage>
        <taxon>Eukaryota</taxon>
        <taxon>Metazoa</taxon>
        <taxon>Ecdysozoa</taxon>
        <taxon>Arthropoda</taxon>
        <taxon>Crustacea</taxon>
        <taxon>Multicrustacea</taxon>
        <taxon>Malacostraca</taxon>
        <taxon>Eumalacostraca</taxon>
        <taxon>Peracarida</taxon>
        <taxon>Amphipoda</taxon>
        <taxon>Senticaudata</taxon>
        <taxon>Talitrida</taxon>
        <taxon>Talitroidea</taxon>
        <taxon>Hyalellidae</taxon>
        <taxon>Hyalella</taxon>
    </lineage>
</organism>
<dbReference type="PIRSF" id="PIRSF000429">
    <property type="entry name" value="Ac-CoA_Ac_transf"/>
    <property type="match status" value="1"/>
</dbReference>
<sequence>MLQKVYPYLGWASIFIVGARRTPFGAMGGAFTKVSPTDLQEVAAKAALADAKVDPKLVDSVVIGNVISVSDKDTGYISRHVGLRVGVPLEAPALTINRLCGSGFQAVDILMGDSKIVLTGGSDNMSMTPMVLRDIRFGIKLGANLGMEDALWTPLTDYHCNTPMGVTAENLAKQYNITREDADQFALKSQTNWKNAHDKGYFKAELAPVTVKTRKGDKEISVDEHPKPDTVLAGLAKLPSVFMKNGTVTAGTASGICDGAGAVVVASEEACKSNNLQPLARLVGYAIAGVEPTIMGIGPVPAIRKLLKISGLQLADINLVEINEAFAPQTLACQRELDIDPAILNVNGGAIALGHPLAASGARITSHLVHEMRRRQVKYSIGSACIGGGQGIALLLESV</sequence>
<dbReference type="InterPro" id="IPR020616">
    <property type="entry name" value="Thiolase_N"/>
</dbReference>
<dbReference type="GO" id="GO:0006635">
    <property type="term" value="P:fatty acid beta-oxidation"/>
    <property type="evidence" value="ECO:0007669"/>
    <property type="project" value="TreeGrafter"/>
</dbReference>
<keyword evidence="2 5" id="KW-0808">Transferase</keyword>
<dbReference type="CDD" id="cd00751">
    <property type="entry name" value="thiolase"/>
    <property type="match status" value="1"/>
</dbReference>
<evidence type="ECO:0000256" key="4">
    <source>
        <dbReference type="PIRSR" id="PIRSR000429-1"/>
    </source>
</evidence>
<feature type="active site" description="Acyl-thioester intermediate" evidence="4">
    <location>
        <position position="100"/>
    </location>
</feature>
<evidence type="ECO:0000259" key="6">
    <source>
        <dbReference type="Pfam" id="PF00108"/>
    </source>
</evidence>
<dbReference type="OrthoDB" id="5404651at2759"/>